<dbReference type="InterPro" id="IPR054722">
    <property type="entry name" value="PolX-like_BBD"/>
</dbReference>
<feature type="domain" description="Retrovirus-related Pol polyprotein from transposon TNT 1-94-like beta-barrel" evidence="3">
    <location>
        <begin position="1"/>
        <end position="70"/>
    </location>
</feature>
<keyword evidence="1" id="KW-0064">Aspartyl protease</keyword>
<evidence type="ECO:0000313" key="5">
    <source>
        <dbReference type="EMBL" id="KAG6431238.1"/>
    </source>
</evidence>
<keyword evidence="1" id="KW-0378">Hydrolase</keyword>
<evidence type="ECO:0000256" key="1">
    <source>
        <dbReference type="ARBA" id="ARBA00022750"/>
    </source>
</evidence>
<evidence type="ECO:0000313" key="6">
    <source>
        <dbReference type="Proteomes" id="UP000298416"/>
    </source>
</evidence>
<feature type="region of interest" description="Disordered" evidence="2">
    <location>
        <begin position="132"/>
        <end position="181"/>
    </location>
</feature>
<comment type="caution">
    <text evidence="5">The sequence shown here is derived from an EMBL/GenBank/DDBJ whole genome shotgun (WGS) entry which is preliminary data.</text>
</comment>
<protein>
    <recommendedName>
        <fullName evidence="7">Retrovirus-related Pol polyprotein from transposon TNT 1-94</fullName>
    </recommendedName>
</protein>
<evidence type="ECO:0000256" key="2">
    <source>
        <dbReference type="SAM" id="MobiDB-lite"/>
    </source>
</evidence>
<dbReference type="GO" id="GO:0004190">
    <property type="term" value="F:aspartic-type endopeptidase activity"/>
    <property type="evidence" value="ECO:0007669"/>
    <property type="project" value="UniProtKB-KW"/>
</dbReference>
<dbReference type="PANTHER" id="PTHR11439">
    <property type="entry name" value="GAG-POL-RELATED RETROTRANSPOSON"/>
    <property type="match status" value="1"/>
</dbReference>
<dbReference type="Pfam" id="PF25597">
    <property type="entry name" value="SH3_retrovirus"/>
    <property type="match status" value="1"/>
</dbReference>
<dbReference type="CDD" id="cd09272">
    <property type="entry name" value="RNase_HI_RT_Ty1"/>
    <property type="match status" value="1"/>
</dbReference>
<organism evidence="5">
    <name type="scientific">Salvia splendens</name>
    <name type="common">Scarlet sage</name>
    <dbReference type="NCBI Taxonomy" id="180675"/>
    <lineage>
        <taxon>Eukaryota</taxon>
        <taxon>Viridiplantae</taxon>
        <taxon>Streptophyta</taxon>
        <taxon>Embryophyta</taxon>
        <taxon>Tracheophyta</taxon>
        <taxon>Spermatophyta</taxon>
        <taxon>Magnoliopsida</taxon>
        <taxon>eudicotyledons</taxon>
        <taxon>Gunneridae</taxon>
        <taxon>Pentapetalae</taxon>
        <taxon>asterids</taxon>
        <taxon>lamiids</taxon>
        <taxon>Lamiales</taxon>
        <taxon>Lamiaceae</taxon>
        <taxon>Nepetoideae</taxon>
        <taxon>Mentheae</taxon>
        <taxon>Salviinae</taxon>
        <taxon>Salvia</taxon>
        <taxon>Salvia subgen. Calosphace</taxon>
        <taxon>core Calosphace</taxon>
    </lineage>
</organism>
<dbReference type="Pfam" id="PF22936">
    <property type="entry name" value="Pol_BBD"/>
    <property type="match status" value="1"/>
</dbReference>
<dbReference type="AlphaFoldDB" id="A0A8X8YKE4"/>
<dbReference type="SUPFAM" id="SSF56672">
    <property type="entry name" value="DNA/RNA polymerases"/>
    <property type="match status" value="1"/>
</dbReference>
<feature type="compositionally biased region" description="Polar residues" evidence="2">
    <location>
        <begin position="152"/>
        <end position="166"/>
    </location>
</feature>
<sequence length="495" mass="56641">MTGDEKQFRDIDRTIKSQVKLGNGELVDVEGKGTIAVNTNKGTRLIKDVLLVPKLDANLLSVGQMMEKGYSLIFKDDSCSIYDNKNKYLVVPEGYKIYHLETGKIIVSRDVEFDESATWNWKEEKVERHNIMVPRPRHSNEAQEEEEDIQIPPQSLSPKMPTTSPPINREESSPDSTPRKVRSLRKIYETCNFITTEPESFEAAVQQKEWVKAMEEEIKMIEKNETWESADLPREIYRNLLKRFKMEGGKPVATPLVTNEKFSKEDGTPKANATIYRSIIGSLLYLTVSRPDIMYPTSLLSRFRQDPSQVHYGAAKRILRYLQGTRDSGIWYTPESFSKLIGYTDSDWGGLTDDMKSTSGYTFSLGSGIFSWSSKKQDCVAQSSAEAEYVATALTTSQAIWLRRILGYMGEHQENPTEIYCDNKSAIAMAKNLVHHNRSKHIAIKYHFLREATTNKQIELKHIGTGDQTNWHISLQSHFQDQGSRYYLKSLELFE</sequence>
<dbReference type="Proteomes" id="UP000298416">
    <property type="component" value="Unassembled WGS sequence"/>
</dbReference>
<keyword evidence="1" id="KW-0645">Protease</keyword>
<dbReference type="InterPro" id="IPR043502">
    <property type="entry name" value="DNA/RNA_pol_sf"/>
</dbReference>
<keyword evidence="6" id="KW-1185">Reference proteome</keyword>
<evidence type="ECO:0008006" key="7">
    <source>
        <dbReference type="Google" id="ProtNLM"/>
    </source>
</evidence>
<proteinExistence type="predicted"/>
<accession>A0A8X8YKE4</accession>
<evidence type="ECO:0000259" key="4">
    <source>
        <dbReference type="Pfam" id="PF25597"/>
    </source>
</evidence>
<dbReference type="InterPro" id="IPR057670">
    <property type="entry name" value="SH3_retrovirus"/>
</dbReference>
<dbReference type="EMBL" id="PNBA02000003">
    <property type="protein sequence ID" value="KAG6431238.1"/>
    <property type="molecule type" value="Genomic_DNA"/>
</dbReference>
<feature type="domain" description="Retroviral polymerase SH3-like" evidence="4">
    <location>
        <begin position="94"/>
        <end position="125"/>
    </location>
</feature>
<name>A0A8X8YKE4_SALSN</name>
<gene>
    <name evidence="5" type="ORF">SASPL_109316</name>
</gene>
<reference evidence="5" key="2">
    <citation type="submission" date="2020-08" db="EMBL/GenBank/DDBJ databases">
        <title>Plant Genome Project.</title>
        <authorList>
            <person name="Zhang R.-G."/>
        </authorList>
    </citation>
    <scope>NUCLEOTIDE SEQUENCE</scope>
    <source>
        <strain evidence="5">Huo1</strain>
        <tissue evidence="5">Leaf</tissue>
    </source>
</reference>
<evidence type="ECO:0000259" key="3">
    <source>
        <dbReference type="Pfam" id="PF22936"/>
    </source>
</evidence>
<reference evidence="5" key="1">
    <citation type="submission" date="2018-01" db="EMBL/GenBank/DDBJ databases">
        <authorList>
            <person name="Mao J.F."/>
        </authorList>
    </citation>
    <scope>NUCLEOTIDE SEQUENCE</scope>
    <source>
        <strain evidence="5">Huo1</strain>
        <tissue evidence="5">Leaf</tissue>
    </source>
</reference>
<dbReference type="PANTHER" id="PTHR11439:SF483">
    <property type="entry name" value="PEPTIDE SYNTHASE GLIP-LIKE, PUTATIVE (AFU_ORTHOLOGUE AFUA_3G12920)-RELATED"/>
    <property type="match status" value="1"/>
</dbReference>